<comment type="subcellular location">
    <subcellularLocation>
        <location evidence="1">Membrane</location>
        <topology evidence="1">Multi-pass membrane protein</topology>
    </subcellularLocation>
</comment>
<feature type="transmembrane region" description="Helical" evidence="6">
    <location>
        <begin position="146"/>
        <end position="166"/>
    </location>
</feature>
<gene>
    <name evidence="8" type="ORF">BDY21DRAFT_289992</name>
</gene>
<dbReference type="AlphaFoldDB" id="A0A6A6NTU0"/>
<reference evidence="8" key="1">
    <citation type="journal article" date="2020" name="Stud. Mycol.">
        <title>101 Dothideomycetes genomes: a test case for predicting lifestyles and emergence of pathogens.</title>
        <authorList>
            <person name="Haridas S."/>
            <person name="Albert R."/>
            <person name="Binder M."/>
            <person name="Bloem J."/>
            <person name="Labutti K."/>
            <person name="Salamov A."/>
            <person name="Andreopoulos B."/>
            <person name="Baker S."/>
            <person name="Barry K."/>
            <person name="Bills G."/>
            <person name="Bluhm B."/>
            <person name="Cannon C."/>
            <person name="Castanera R."/>
            <person name="Culley D."/>
            <person name="Daum C."/>
            <person name="Ezra D."/>
            <person name="Gonzalez J."/>
            <person name="Henrissat B."/>
            <person name="Kuo A."/>
            <person name="Liang C."/>
            <person name="Lipzen A."/>
            <person name="Lutzoni F."/>
            <person name="Magnuson J."/>
            <person name="Mondo S."/>
            <person name="Nolan M."/>
            <person name="Ohm R."/>
            <person name="Pangilinan J."/>
            <person name="Park H.-J."/>
            <person name="Ramirez L."/>
            <person name="Alfaro M."/>
            <person name="Sun H."/>
            <person name="Tritt A."/>
            <person name="Yoshinaga Y."/>
            <person name="Zwiers L.-H."/>
            <person name="Turgeon B."/>
            <person name="Goodwin S."/>
            <person name="Spatafora J."/>
            <person name="Crous P."/>
            <person name="Grigoriev I."/>
        </authorList>
    </citation>
    <scope>NUCLEOTIDE SEQUENCE</scope>
    <source>
        <strain evidence="8">ATCC 16933</strain>
    </source>
</reference>
<feature type="compositionally biased region" description="Basic and acidic residues" evidence="5">
    <location>
        <begin position="20"/>
        <end position="29"/>
    </location>
</feature>
<dbReference type="OrthoDB" id="2587356at2759"/>
<dbReference type="Proteomes" id="UP000799766">
    <property type="component" value="Unassembled WGS sequence"/>
</dbReference>
<dbReference type="Pfam" id="PF07690">
    <property type="entry name" value="MFS_1"/>
    <property type="match status" value="1"/>
</dbReference>
<protein>
    <submittedName>
        <fullName evidence="8">Major facilitator superfamily domain-containing protein</fullName>
    </submittedName>
</protein>
<keyword evidence="3 6" id="KW-1133">Transmembrane helix</keyword>
<proteinExistence type="predicted"/>
<feature type="transmembrane region" description="Helical" evidence="6">
    <location>
        <begin position="178"/>
        <end position="202"/>
    </location>
</feature>
<dbReference type="PROSITE" id="PS50850">
    <property type="entry name" value="MFS"/>
    <property type="match status" value="1"/>
</dbReference>
<feature type="transmembrane region" description="Helical" evidence="6">
    <location>
        <begin position="323"/>
        <end position="345"/>
    </location>
</feature>
<feature type="transmembrane region" description="Helical" evidence="6">
    <location>
        <begin position="91"/>
        <end position="110"/>
    </location>
</feature>
<keyword evidence="2 6" id="KW-0812">Transmembrane</keyword>
<organism evidence="8 9">
    <name type="scientific">Lineolata rhizophorae</name>
    <dbReference type="NCBI Taxonomy" id="578093"/>
    <lineage>
        <taxon>Eukaryota</taxon>
        <taxon>Fungi</taxon>
        <taxon>Dikarya</taxon>
        <taxon>Ascomycota</taxon>
        <taxon>Pezizomycotina</taxon>
        <taxon>Dothideomycetes</taxon>
        <taxon>Dothideomycetes incertae sedis</taxon>
        <taxon>Lineolatales</taxon>
        <taxon>Lineolataceae</taxon>
        <taxon>Lineolata</taxon>
    </lineage>
</organism>
<feature type="domain" description="Major facilitator superfamily (MFS) profile" evidence="7">
    <location>
        <begin position="54"/>
        <end position="566"/>
    </location>
</feature>
<accession>A0A6A6NTU0</accession>
<dbReference type="Gene3D" id="1.20.1250.20">
    <property type="entry name" value="MFS general substrate transporter like domains"/>
    <property type="match status" value="2"/>
</dbReference>
<feature type="transmembrane region" description="Helical" evidence="6">
    <location>
        <begin position="391"/>
        <end position="410"/>
    </location>
</feature>
<evidence type="ECO:0000256" key="4">
    <source>
        <dbReference type="ARBA" id="ARBA00023136"/>
    </source>
</evidence>
<evidence type="ECO:0000256" key="6">
    <source>
        <dbReference type="SAM" id="Phobius"/>
    </source>
</evidence>
<feature type="transmembrane region" description="Helical" evidence="6">
    <location>
        <begin position="214"/>
        <end position="233"/>
    </location>
</feature>
<name>A0A6A6NTU0_9PEZI</name>
<feature type="transmembrane region" description="Helical" evidence="6">
    <location>
        <begin position="52"/>
        <end position="79"/>
    </location>
</feature>
<evidence type="ECO:0000256" key="5">
    <source>
        <dbReference type="SAM" id="MobiDB-lite"/>
    </source>
</evidence>
<feature type="transmembrane region" description="Helical" evidence="6">
    <location>
        <begin position="365"/>
        <end position="384"/>
    </location>
</feature>
<dbReference type="PANTHER" id="PTHR23501:SF195">
    <property type="entry name" value="PEP5"/>
    <property type="match status" value="1"/>
</dbReference>
<dbReference type="GO" id="GO:0005886">
    <property type="term" value="C:plasma membrane"/>
    <property type="evidence" value="ECO:0007669"/>
    <property type="project" value="TreeGrafter"/>
</dbReference>
<keyword evidence="4 6" id="KW-0472">Membrane</keyword>
<feature type="region of interest" description="Disordered" evidence="5">
    <location>
        <begin position="1"/>
        <end position="29"/>
    </location>
</feature>
<dbReference type="InterPro" id="IPR011701">
    <property type="entry name" value="MFS"/>
</dbReference>
<dbReference type="SUPFAM" id="SSF103473">
    <property type="entry name" value="MFS general substrate transporter"/>
    <property type="match status" value="1"/>
</dbReference>
<dbReference type="InterPro" id="IPR020846">
    <property type="entry name" value="MFS_dom"/>
</dbReference>
<evidence type="ECO:0000313" key="9">
    <source>
        <dbReference type="Proteomes" id="UP000799766"/>
    </source>
</evidence>
<keyword evidence="9" id="KW-1185">Reference proteome</keyword>
<evidence type="ECO:0000256" key="1">
    <source>
        <dbReference type="ARBA" id="ARBA00004141"/>
    </source>
</evidence>
<sequence>MDEKADQTEHIQVVDTQQTGDEHKHATTKDGKKIPQVLLDAQDHAEHVNLGWYTWFVVFMGAFAVATQVITVITAGQILAFIIRDMGHPSLAGWVIQGPLLIQSIFSPIIGRLSDVLDRKYAAGIPPLVSFVGSAVCATSKDMNTLIGGSILIGFCLPTSSIVHAIQAEVLPLKYRALANGTAFLASSIGSYAVAGLGSGAVTAASRDGWRDSFWMQSAFHAACAFFFLVCYWPKRHIDYPKMSVRQYIWTCDPIGCLLFMSGTCLVLLGMDFGGGEHAWDDAIVCAPLTIGLVLLLMFCLYEWKGRSDGLAAHVYFQCGPNFPIAVAAFFVEGWIFYSAVNNIVPQQILHLGFESNSWDISVRNLAYGIPSLVGSMCITWYATKTKDLKYPLILSFVIFLVSTICYANLTPDQDVPQIVYSVICGLGQSGPLTLILPLVQFTAPHSYLATASGLAYCCRAIGGAFGSAVLNAISNQYLNTHYDREVAAAAIDAGLPSSSGPALAAAIFGDLPMDGIEGLTDEALAAAVDKSRWVFARAYGLAWWSILPFVVIVTVALFWIRGVKDMMTEKVQASVEFRHKEKDDEKGVESDQNL</sequence>
<dbReference type="EMBL" id="MU001688">
    <property type="protein sequence ID" value="KAF2455180.1"/>
    <property type="molecule type" value="Genomic_DNA"/>
</dbReference>
<evidence type="ECO:0000313" key="8">
    <source>
        <dbReference type="EMBL" id="KAF2455180.1"/>
    </source>
</evidence>
<feature type="transmembrane region" description="Helical" evidence="6">
    <location>
        <begin position="542"/>
        <end position="561"/>
    </location>
</feature>
<evidence type="ECO:0000256" key="3">
    <source>
        <dbReference type="ARBA" id="ARBA00022989"/>
    </source>
</evidence>
<dbReference type="InterPro" id="IPR036259">
    <property type="entry name" value="MFS_trans_sf"/>
</dbReference>
<evidence type="ECO:0000256" key="2">
    <source>
        <dbReference type="ARBA" id="ARBA00022692"/>
    </source>
</evidence>
<dbReference type="PANTHER" id="PTHR23501">
    <property type="entry name" value="MAJOR FACILITATOR SUPERFAMILY"/>
    <property type="match status" value="1"/>
</dbReference>
<feature type="transmembrane region" description="Helical" evidence="6">
    <location>
        <begin position="283"/>
        <end position="302"/>
    </location>
</feature>
<feature type="transmembrane region" description="Helical" evidence="6">
    <location>
        <begin position="254"/>
        <end position="271"/>
    </location>
</feature>
<dbReference type="GO" id="GO:0022857">
    <property type="term" value="F:transmembrane transporter activity"/>
    <property type="evidence" value="ECO:0007669"/>
    <property type="project" value="InterPro"/>
</dbReference>
<evidence type="ECO:0000259" key="7">
    <source>
        <dbReference type="PROSITE" id="PS50850"/>
    </source>
</evidence>